<gene>
    <name evidence="1" type="ORF">N780_07265</name>
</gene>
<dbReference type="eggNOG" id="ENOG5033AT6">
    <property type="taxonomic scope" value="Bacteria"/>
</dbReference>
<dbReference type="RefSeq" id="WP_036786803.1">
    <property type="nucleotide sequence ID" value="NZ_AVBG01000017.1"/>
</dbReference>
<keyword evidence="2" id="KW-1185">Reference proteome</keyword>
<dbReference type="EMBL" id="AVBG01000017">
    <property type="protein sequence ID" value="KGP90019.1"/>
    <property type="molecule type" value="Genomic_DNA"/>
</dbReference>
<name>A0A0A2UPZ2_9BACI</name>
<dbReference type="AlphaFoldDB" id="A0A0A2UPZ2"/>
<evidence type="ECO:0000313" key="1">
    <source>
        <dbReference type="EMBL" id="KGP90019.1"/>
    </source>
</evidence>
<protein>
    <submittedName>
        <fullName evidence="1">Uncharacterized protein</fullName>
    </submittedName>
</protein>
<comment type="caution">
    <text evidence="1">The sequence shown here is derived from an EMBL/GenBank/DDBJ whole genome shotgun (WGS) entry which is preliminary data.</text>
</comment>
<organism evidence="1 2">
    <name type="scientific">Pontibacillus chungwhensis BH030062</name>
    <dbReference type="NCBI Taxonomy" id="1385513"/>
    <lineage>
        <taxon>Bacteria</taxon>
        <taxon>Bacillati</taxon>
        <taxon>Bacillota</taxon>
        <taxon>Bacilli</taxon>
        <taxon>Bacillales</taxon>
        <taxon>Bacillaceae</taxon>
        <taxon>Pontibacillus</taxon>
    </lineage>
</organism>
<accession>A0A0A2UPZ2</accession>
<proteinExistence type="predicted"/>
<dbReference type="STRING" id="1385513.N780_07265"/>
<sequence length="83" mass="9474">MFICPACNGFEILSFSCPECEGKMRDQGRLVDYLDEYSPYLDDEGLKLVDGLKHSTDEHTCLHVLYCSGCQTINEFTVQEENQ</sequence>
<dbReference type="Proteomes" id="UP000030153">
    <property type="component" value="Unassembled WGS sequence"/>
</dbReference>
<reference evidence="1 2" key="1">
    <citation type="submission" date="2013-08" db="EMBL/GenBank/DDBJ databases">
        <title>Genome of Pontibacillus chungwhensis.</title>
        <authorList>
            <person name="Wang Q."/>
            <person name="Wang G."/>
        </authorList>
    </citation>
    <scope>NUCLEOTIDE SEQUENCE [LARGE SCALE GENOMIC DNA]</scope>
    <source>
        <strain evidence="1 2">BH030062</strain>
    </source>
</reference>
<dbReference type="OrthoDB" id="1683552at2"/>
<evidence type="ECO:0000313" key="2">
    <source>
        <dbReference type="Proteomes" id="UP000030153"/>
    </source>
</evidence>